<comment type="caution">
    <text evidence="2">The sequence shown here is derived from an EMBL/GenBank/DDBJ whole genome shotgun (WGS) entry which is preliminary data.</text>
</comment>
<evidence type="ECO:0000313" key="3">
    <source>
        <dbReference type="Proteomes" id="UP000251314"/>
    </source>
</evidence>
<organism evidence="2 3">
    <name type="scientific">Phytophthora cactorum</name>
    <dbReference type="NCBI Taxonomy" id="29920"/>
    <lineage>
        <taxon>Eukaryota</taxon>
        <taxon>Sar</taxon>
        <taxon>Stramenopiles</taxon>
        <taxon>Oomycota</taxon>
        <taxon>Peronosporomycetes</taxon>
        <taxon>Peronosporales</taxon>
        <taxon>Peronosporaceae</taxon>
        <taxon>Phytophthora</taxon>
    </lineage>
</organism>
<dbReference type="AlphaFoldDB" id="A0A329RKB1"/>
<keyword evidence="3" id="KW-1185">Reference proteome</keyword>
<dbReference type="EMBL" id="JAENGZ010001794">
    <property type="protein sequence ID" value="KAG6946208.1"/>
    <property type="molecule type" value="Genomic_DNA"/>
</dbReference>
<proteinExistence type="predicted"/>
<dbReference type="EMBL" id="MJFZ01000853">
    <property type="protein sequence ID" value="RAW24659.1"/>
    <property type="molecule type" value="Genomic_DNA"/>
</dbReference>
<dbReference type="VEuPathDB" id="FungiDB:PC110_g18917"/>
<sequence>MNTPRVLPSGMLPSKNFRHGPMPSALRGIIARMCVGMLPERDPREIRKAVRALEAAASRAGWCGEVLPDEAGVAVSKYNAIGHDTEV</sequence>
<name>A0A329RKB1_9STRA</name>
<accession>A0A329RKB1</accession>
<dbReference type="OrthoDB" id="10291046at2759"/>
<protein>
    <submittedName>
        <fullName evidence="2">Uncharacterized protein</fullName>
    </submittedName>
</protein>
<evidence type="ECO:0000313" key="2">
    <source>
        <dbReference type="EMBL" id="RAW24659.1"/>
    </source>
</evidence>
<reference evidence="2 3" key="1">
    <citation type="submission" date="2018-01" db="EMBL/GenBank/DDBJ databases">
        <title>Draft genome of the strawberry crown rot pathogen Phytophthora cactorum.</title>
        <authorList>
            <person name="Armitage A.D."/>
            <person name="Lysoe E."/>
            <person name="Nellist C.F."/>
            <person name="Harrison R.J."/>
            <person name="Brurberg M.B."/>
        </authorList>
    </citation>
    <scope>NUCLEOTIDE SEQUENCE [LARGE SCALE GENOMIC DNA]</scope>
    <source>
        <strain evidence="2 3">10300</strain>
    </source>
</reference>
<dbReference type="Proteomes" id="UP000251314">
    <property type="component" value="Unassembled WGS sequence"/>
</dbReference>
<reference evidence="1" key="2">
    <citation type="submission" date="2021-01" db="EMBL/GenBank/DDBJ databases">
        <title>Phytophthora aleatoria, a newly-described species from Pinus radiata is distinct from Phytophthora cactorum isolates based on comparative genomics.</title>
        <authorList>
            <person name="Mcdougal R."/>
            <person name="Panda P."/>
            <person name="Williams N."/>
            <person name="Studholme D.J."/>
        </authorList>
    </citation>
    <scope>NUCLEOTIDE SEQUENCE</scope>
    <source>
        <strain evidence="1">NZFS 3830</strain>
    </source>
</reference>
<gene>
    <name evidence="1" type="ORF">JG687_00016839</name>
    <name evidence="2" type="ORF">PC110_g18917</name>
</gene>
<evidence type="ECO:0000313" key="1">
    <source>
        <dbReference type="EMBL" id="KAG6946208.1"/>
    </source>
</evidence>
<dbReference type="Proteomes" id="UP000688947">
    <property type="component" value="Unassembled WGS sequence"/>
</dbReference>